<dbReference type="Gene3D" id="3.30.1330.30">
    <property type="match status" value="1"/>
</dbReference>
<dbReference type="SUPFAM" id="SSF55315">
    <property type="entry name" value="L30e-like"/>
    <property type="match status" value="1"/>
</dbReference>
<evidence type="ECO:0000259" key="1">
    <source>
        <dbReference type="Pfam" id="PF01248"/>
    </source>
</evidence>
<dbReference type="InterPro" id="IPR029064">
    <property type="entry name" value="Ribosomal_eL30-like_sf"/>
</dbReference>
<dbReference type="PATRIC" id="fig|913848.6.peg.730"/>
<feature type="domain" description="Ribosomal protein eL8/eL30/eS12/Gadd45" evidence="1">
    <location>
        <begin position="7"/>
        <end position="92"/>
    </location>
</feature>
<dbReference type="eggNOG" id="COG1358">
    <property type="taxonomic scope" value="Bacteria"/>
</dbReference>
<reference evidence="2 3" key="1">
    <citation type="journal article" date="2015" name="Genome Announc.">
        <title>Expanding the biotechnology potential of lactobacilli through comparative genomics of 213 strains and associated genera.</title>
        <authorList>
            <person name="Sun Z."/>
            <person name="Harris H.M."/>
            <person name="McCann A."/>
            <person name="Guo C."/>
            <person name="Argimon S."/>
            <person name="Zhang W."/>
            <person name="Yang X."/>
            <person name="Jeffery I.B."/>
            <person name="Cooney J.C."/>
            <person name="Kagawa T.F."/>
            <person name="Liu W."/>
            <person name="Song Y."/>
            <person name="Salvetti E."/>
            <person name="Wrobel A."/>
            <person name="Rasinkangas P."/>
            <person name="Parkhill J."/>
            <person name="Rea M.C."/>
            <person name="O'Sullivan O."/>
            <person name="Ritari J."/>
            <person name="Douillard F.P."/>
            <person name="Paul Ross R."/>
            <person name="Yang R."/>
            <person name="Briner A.E."/>
            <person name="Felis G.E."/>
            <person name="de Vos W.M."/>
            <person name="Barrangou R."/>
            <person name="Klaenhammer T.R."/>
            <person name="Caufield P.W."/>
            <person name="Cui Y."/>
            <person name="Zhang H."/>
            <person name="O'Toole P.W."/>
        </authorList>
    </citation>
    <scope>NUCLEOTIDE SEQUENCE [LARGE SCALE GENOMIC DNA]</scope>
    <source>
        <strain evidence="2 3">DSM 20001</strain>
    </source>
</reference>
<accession>A0A0R1FES1</accession>
<dbReference type="GO" id="GO:0005840">
    <property type="term" value="C:ribosome"/>
    <property type="evidence" value="ECO:0007669"/>
    <property type="project" value="UniProtKB-KW"/>
</dbReference>
<keyword evidence="2" id="KW-0687">Ribonucleoprotein</keyword>
<sequence>MENNQKALNLLGLSLRAGALTMGEGLVLKAIQQQKVMLVLVAADASQATRDKFSAKGDFYHVPVITAFTKEAMSQALGRPRTIVGITNAGFARRLIALLKT</sequence>
<protein>
    <submittedName>
        <fullName evidence="2">Ribosomal protein L7A family protein</fullName>
    </submittedName>
</protein>
<proteinExistence type="predicted"/>
<dbReference type="RefSeq" id="WP_010010056.1">
    <property type="nucleotide sequence ID" value="NZ_AZCN01000019.1"/>
</dbReference>
<organism evidence="2 3">
    <name type="scientific">Loigolactobacillus coryniformis subsp. coryniformis KCTC 3167 = DSM 20001</name>
    <dbReference type="NCBI Taxonomy" id="913848"/>
    <lineage>
        <taxon>Bacteria</taxon>
        <taxon>Bacillati</taxon>
        <taxon>Bacillota</taxon>
        <taxon>Bacilli</taxon>
        <taxon>Lactobacillales</taxon>
        <taxon>Lactobacillaceae</taxon>
        <taxon>Loigolactobacillus</taxon>
    </lineage>
</organism>
<dbReference type="Pfam" id="PF01248">
    <property type="entry name" value="Ribosomal_L7Ae"/>
    <property type="match status" value="1"/>
</dbReference>
<dbReference type="Proteomes" id="UP000051181">
    <property type="component" value="Unassembled WGS sequence"/>
</dbReference>
<dbReference type="GeneID" id="65917004"/>
<dbReference type="EMBL" id="AZCN01000019">
    <property type="protein sequence ID" value="KRK18289.1"/>
    <property type="molecule type" value="Genomic_DNA"/>
</dbReference>
<dbReference type="InterPro" id="IPR004038">
    <property type="entry name" value="Ribosomal_eL8/eL30/eS12/Gad45"/>
</dbReference>
<evidence type="ECO:0000313" key="2">
    <source>
        <dbReference type="EMBL" id="KRK18289.1"/>
    </source>
</evidence>
<dbReference type="AlphaFoldDB" id="A0A0R1FES1"/>
<evidence type="ECO:0000313" key="3">
    <source>
        <dbReference type="Proteomes" id="UP000051181"/>
    </source>
</evidence>
<name>A0A0R1FES1_9LACO</name>
<comment type="caution">
    <text evidence="2">The sequence shown here is derived from an EMBL/GenBank/DDBJ whole genome shotgun (WGS) entry which is preliminary data.</text>
</comment>
<gene>
    <name evidence="2" type="ORF">FD22_GL000705</name>
</gene>
<keyword evidence="2" id="KW-0689">Ribosomal protein</keyword>